<comment type="subcellular location">
    <subcellularLocation>
        <location evidence="1">Cell inner membrane</location>
        <topology evidence="1">Multi-pass membrane protein</topology>
    </subcellularLocation>
</comment>
<evidence type="ECO:0000256" key="2">
    <source>
        <dbReference type="ARBA" id="ARBA00005001"/>
    </source>
</evidence>
<dbReference type="PANTHER" id="PTHR43867:SF5">
    <property type="entry name" value="GLUCANS BIOSYNTHESIS GLUCOSYLTRANSFERASE H"/>
    <property type="match status" value="1"/>
</dbReference>
<sequence length="612" mass="67740">MLFISRFISLAYALIIAIAATRLSAEVFFADGIDFLDYIRIFLLAITSAWIAWGGSMAIGGLFSDRPDPLKNPEQPLPPISEARRTAILVPVYNEDPSRTFSHVAAMVHSLSLTNASDHFDFAILSDTNKSDIISLEEEWFEKLANEWGDKSNIFYRRREVNTGKKAGNIEDFIRTSGAAYEYLIILDADSLMEGETLVHMVQRMEANENIGLLQTLPKVIRARTWFGRAIQFAANYFSPSFARGLASTQGEEGPFWGHNAIVRTHAFATSCGLPALKGKPPFGGHILSHDYVEAALLSRAGWTVIVDPEIQGSFEEGPENIIDFAKRDRRWCQGNLQHTRLVGAPGLTLWCRFTFMQGIMAYLASPLWALFIIASILAPTLVETTTNYFPNPGQRPVFPVSAETQALTLIIGVLVLLIGPKFLIVLRGLLTGENKDFGGTLTALWSTTIEIIWSSMFAPIMLMFQTRAFLEIVSGRDGGWPASNRDADTVGLKESFLASWWISLTGIAIMAACWFLAPQLVYWFMPIAIPQILAPVLITITSTRSTGKFASAVGAFWTPTEYAPMHIMQIQETILQQWRANAILSDATDAKQNDSTQGSDPDHSIDSTTHA</sequence>
<dbReference type="NCBIfam" id="NF003959">
    <property type="entry name" value="PRK05454.2-2"/>
    <property type="match status" value="1"/>
</dbReference>
<dbReference type="InterPro" id="IPR001173">
    <property type="entry name" value="Glyco_trans_2-like"/>
</dbReference>
<feature type="transmembrane region" description="Helical" evidence="13">
    <location>
        <begin position="499"/>
        <end position="518"/>
    </location>
</feature>
<dbReference type="Gene3D" id="3.90.550.10">
    <property type="entry name" value="Spore Coat Polysaccharide Biosynthesis Protein SpsA, Chain A"/>
    <property type="match status" value="1"/>
</dbReference>
<evidence type="ECO:0000256" key="7">
    <source>
        <dbReference type="ARBA" id="ARBA00022676"/>
    </source>
</evidence>
<feature type="domain" description="Glycosyltransferase 2-like" evidence="14">
    <location>
        <begin position="184"/>
        <end position="379"/>
    </location>
</feature>
<feature type="transmembrane region" description="Helical" evidence="13">
    <location>
        <begin position="443"/>
        <end position="465"/>
    </location>
</feature>
<evidence type="ECO:0000256" key="13">
    <source>
        <dbReference type="SAM" id="Phobius"/>
    </source>
</evidence>
<keyword evidence="10 13" id="KW-1133">Transmembrane helix</keyword>
<keyword evidence="5" id="KW-1003">Cell membrane</keyword>
<comment type="caution">
    <text evidence="15">The sequence shown here is derived from an EMBL/GenBank/DDBJ whole genome shotgun (WGS) entry which is preliminary data.</text>
</comment>
<comment type="pathway">
    <text evidence="2">Glycan metabolism; osmoregulated periplasmic glucan (OPG) biosynthesis.</text>
</comment>
<evidence type="ECO:0000256" key="3">
    <source>
        <dbReference type="ARBA" id="ARBA00009337"/>
    </source>
</evidence>
<dbReference type="NCBIfam" id="NF003962">
    <property type="entry name" value="PRK05454.2-5"/>
    <property type="match status" value="1"/>
</dbReference>
<evidence type="ECO:0000256" key="1">
    <source>
        <dbReference type="ARBA" id="ARBA00004429"/>
    </source>
</evidence>
<evidence type="ECO:0000256" key="11">
    <source>
        <dbReference type="ARBA" id="ARBA00023136"/>
    </source>
</evidence>
<evidence type="ECO:0000256" key="5">
    <source>
        <dbReference type="ARBA" id="ARBA00022475"/>
    </source>
</evidence>
<keyword evidence="9 13" id="KW-0812">Transmembrane</keyword>
<accession>A0ABW2IM60</accession>
<dbReference type="NCBIfam" id="NF003958">
    <property type="entry name" value="PRK05454.2-1"/>
    <property type="match status" value="1"/>
</dbReference>
<feature type="transmembrane region" description="Helical" evidence="13">
    <location>
        <begin position="360"/>
        <end position="383"/>
    </location>
</feature>
<evidence type="ECO:0000313" key="15">
    <source>
        <dbReference type="EMBL" id="MFC7292089.1"/>
    </source>
</evidence>
<keyword evidence="6" id="KW-0997">Cell inner membrane</keyword>
<evidence type="ECO:0000256" key="8">
    <source>
        <dbReference type="ARBA" id="ARBA00022679"/>
    </source>
</evidence>
<comment type="similarity">
    <text evidence="3">Belongs to the glycosyltransferase 2 family. OpgH subfamily.</text>
</comment>
<name>A0ABW2IM60_9PROT</name>
<dbReference type="EMBL" id="JBHTBR010000005">
    <property type="protein sequence ID" value="MFC7292089.1"/>
    <property type="molecule type" value="Genomic_DNA"/>
</dbReference>
<dbReference type="GO" id="GO:0016757">
    <property type="term" value="F:glycosyltransferase activity"/>
    <property type="evidence" value="ECO:0007669"/>
    <property type="project" value="UniProtKB-KW"/>
</dbReference>
<gene>
    <name evidence="15" type="primary">mdoH</name>
    <name evidence="15" type="ORF">ACFQS8_10720</name>
</gene>
<dbReference type="Pfam" id="PF13632">
    <property type="entry name" value="Glyco_trans_2_3"/>
    <property type="match status" value="1"/>
</dbReference>
<evidence type="ECO:0000256" key="4">
    <source>
        <dbReference type="ARBA" id="ARBA00020585"/>
    </source>
</evidence>
<protein>
    <recommendedName>
        <fullName evidence="4">Glucans biosynthesis glucosyltransferase H</fullName>
    </recommendedName>
</protein>
<dbReference type="PANTHER" id="PTHR43867">
    <property type="entry name" value="CELLULOSE SYNTHASE CATALYTIC SUBUNIT A [UDP-FORMING]"/>
    <property type="match status" value="1"/>
</dbReference>
<dbReference type="InterPro" id="IPR050321">
    <property type="entry name" value="Glycosyltr_2/OpgH_subfam"/>
</dbReference>
<keyword evidence="7 15" id="KW-0328">Glycosyltransferase</keyword>
<evidence type="ECO:0000259" key="14">
    <source>
        <dbReference type="Pfam" id="PF13632"/>
    </source>
</evidence>
<dbReference type="CDD" id="cd04191">
    <property type="entry name" value="Glucan_BSP_MdoH"/>
    <property type="match status" value="1"/>
</dbReference>
<evidence type="ECO:0000256" key="10">
    <source>
        <dbReference type="ARBA" id="ARBA00022989"/>
    </source>
</evidence>
<evidence type="ECO:0000256" key="6">
    <source>
        <dbReference type="ARBA" id="ARBA00022519"/>
    </source>
</evidence>
<keyword evidence="11 13" id="KW-0472">Membrane</keyword>
<dbReference type="RefSeq" id="WP_382167330.1">
    <property type="nucleotide sequence ID" value="NZ_JBHTBR010000005.1"/>
</dbReference>
<evidence type="ECO:0000256" key="9">
    <source>
        <dbReference type="ARBA" id="ARBA00022692"/>
    </source>
</evidence>
<keyword evidence="8 15" id="KW-0808">Transferase</keyword>
<dbReference type="SUPFAM" id="SSF53448">
    <property type="entry name" value="Nucleotide-diphospho-sugar transferases"/>
    <property type="match status" value="1"/>
</dbReference>
<feature type="transmembrane region" description="Helical" evidence="13">
    <location>
        <begin position="41"/>
        <end position="63"/>
    </location>
</feature>
<proteinExistence type="inferred from homology"/>
<evidence type="ECO:0000313" key="16">
    <source>
        <dbReference type="Proteomes" id="UP001596492"/>
    </source>
</evidence>
<organism evidence="15 16">
    <name type="scientific">Hirschia litorea</name>
    <dbReference type="NCBI Taxonomy" id="1199156"/>
    <lineage>
        <taxon>Bacteria</taxon>
        <taxon>Pseudomonadati</taxon>
        <taxon>Pseudomonadota</taxon>
        <taxon>Alphaproteobacteria</taxon>
        <taxon>Hyphomonadales</taxon>
        <taxon>Hyphomonadaceae</taxon>
        <taxon>Hirschia</taxon>
    </lineage>
</organism>
<dbReference type="InterPro" id="IPR029044">
    <property type="entry name" value="Nucleotide-diphossugar_trans"/>
</dbReference>
<dbReference type="Proteomes" id="UP001596492">
    <property type="component" value="Unassembled WGS sequence"/>
</dbReference>
<feature type="region of interest" description="Disordered" evidence="12">
    <location>
        <begin position="590"/>
        <end position="612"/>
    </location>
</feature>
<evidence type="ECO:0000256" key="12">
    <source>
        <dbReference type="SAM" id="MobiDB-lite"/>
    </source>
</evidence>
<reference evidence="16" key="1">
    <citation type="journal article" date="2019" name="Int. J. Syst. Evol. Microbiol.">
        <title>The Global Catalogue of Microorganisms (GCM) 10K type strain sequencing project: providing services to taxonomists for standard genome sequencing and annotation.</title>
        <authorList>
            <consortium name="The Broad Institute Genomics Platform"/>
            <consortium name="The Broad Institute Genome Sequencing Center for Infectious Disease"/>
            <person name="Wu L."/>
            <person name="Ma J."/>
        </authorList>
    </citation>
    <scope>NUCLEOTIDE SEQUENCE [LARGE SCALE GENOMIC DNA]</scope>
    <source>
        <strain evidence="16">CCUG 51308</strain>
    </source>
</reference>
<feature type="transmembrane region" description="Helical" evidence="13">
    <location>
        <begin position="407"/>
        <end position="431"/>
    </location>
</feature>
<keyword evidence="16" id="KW-1185">Reference proteome</keyword>